<feature type="region of interest" description="Disordered" evidence="1">
    <location>
        <begin position="1"/>
        <end position="20"/>
    </location>
</feature>
<name>A0A6G9D3R6_RHOER</name>
<gene>
    <name evidence="3" type="ORF">G9444_6680</name>
</gene>
<evidence type="ECO:0000313" key="3">
    <source>
        <dbReference type="EMBL" id="QIP43923.1"/>
    </source>
</evidence>
<reference evidence="3 4" key="1">
    <citation type="submission" date="2020-03" db="EMBL/GenBank/DDBJ databases">
        <title>Screen low temperature-resistant strains for efficient degradation of petroleum hydrocarbons under the low temperature.</title>
        <authorList>
            <person name="Wang Y."/>
            <person name="Chen J."/>
        </authorList>
    </citation>
    <scope>NUCLEOTIDE SEQUENCE [LARGE SCALE GENOMIC DNA]</scope>
    <source>
        <strain evidence="3 4">KB1</strain>
        <plasmid evidence="3 4">plas1</plasmid>
    </source>
</reference>
<feature type="transmembrane region" description="Helical" evidence="2">
    <location>
        <begin position="29"/>
        <end position="47"/>
    </location>
</feature>
<evidence type="ECO:0000256" key="1">
    <source>
        <dbReference type="SAM" id="MobiDB-lite"/>
    </source>
</evidence>
<dbReference type="Proteomes" id="UP000502345">
    <property type="component" value="Plasmid plas1"/>
</dbReference>
<dbReference type="AlphaFoldDB" id="A0A6G9D3R6"/>
<proteinExistence type="predicted"/>
<evidence type="ECO:0000313" key="4">
    <source>
        <dbReference type="Proteomes" id="UP000502345"/>
    </source>
</evidence>
<evidence type="ECO:0000256" key="2">
    <source>
        <dbReference type="SAM" id="Phobius"/>
    </source>
</evidence>
<accession>A0A6G9D3R6</accession>
<keyword evidence="2" id="KW-1133">Transmembrane helix</keyword>
<geneLocation type="plasmid" evidence="3 4">
    <name>plas1</name>
</geneLocation>
<keyword evidence="2" id="KW-0472">Membrane</keyword>
<feature type="compositionally biased region" description="Polar residues" evidence="1">
    <location>
        <begin position="1"/>
        <end position="15"/>
    </location>
</feature>
<dbReference type="RefSeq" id="WP_166503046.1">
    <property type="nucleotide sequence ID" value="NZ_CP050125.1"/>
</dbReference>
<organism evidence="3 4">
    <name type="scientific">Rhodococcus erythropolis</name>
    <name type="common">Arthrobacter picolinophilus</name>
    <dbReference type="NCBI Taxonomy" id="1833"/>
    <lineage>
        <taxon>Bacteria</taxon>
        <taxon>Bacillati</taxon>
        <taxon>Actinomycetota</taxon>
        <taxon>Actinomycetes</taxon>
        <taxon>Mycobacteriales</taxon>
        <taxon>Nocardiaceae</taxon>
        <taxon>Rhodococcus</taxon>
        <taxon>Rhodococcus erythropolis group</taxon>
    </lineage>
</organism>
<keyword evidence="3" id="KW-0614">Plasmid</keyword>
<keyword evidence="2" id="KW-0812">Transmembrane</keyword>
<dbReference type="EMBL" id="CP050125">
    <property type="protein sequence ID" value="QIP43923.1"/>
    <property type="molecule type" value="Genomic_DNA"/>
</dbReference>
<feature type="transmembrane region" description="Helical" evidence="2">
    <location>
        <begin position="85"/>
        <end position="107"/>
    </location>
</feature>
<protein>
    <submittedName>
        <fullName evidence="3">Uncharacterized protein</fullName>
    </submittedName>
</protein>
<sequence length="121" mass="12580">MFESQSEPQRPTPGTANAAGLSDADQMSLLMAAPLIFGIVVGAIPAMSARATAWLLEHNMIIAATESPLLALPGAEGAGLDLRRLIVVAAVLAVAVALAVSGLRQAVDRRRQQRLRVGDQG</sequence>